<evidence type="ECO:0000256" key="6">
    <source>
        <dbReference type="ARBA" id="ARBA00023125"/>
    </source>
</evidence>
<dbReference type="Proteomes" id="UP000095300">
    <property type="component" value="Unassembled WGS sequence"/>
</dbReference>
<dbReference type="EnsemblMetazoa" id="SCAU001638-RA">
    <property type="protein sequence ID" value="SCAU001638-PA"/>
    <property type="gene ID" value="SCAU001638"/>
</dbReference>
<gene>
    <name evidence="11" type="primary">106084881</name>
</gene>
<dbReference type="KEGG" id="scac:106084881"/>
<feature type="domain" description="C2H2-type" evidence="10">
    <location>
        <begin position="224"/>
        <end position="251"/>
    </location>
</feature>
<evidence type="ECO:0000256" key="2">
    <source>
        <dbReference type="ARBA" id="ARBA00022723"/>
    </source>
</evidence>
<reference evidence="11" key="1">
    <citation type="submission" date="2020-05" db="UniProtKB">
        <authorList>
            <consortium name="EnsemblMetazoa"/>
        </authorList>
    </citation>
    <scope>IDENTIFICATION</scope>
    <source>
        <strain evidence="11">USDA</strain>
    </source>
</reference>
<dbReference type="GO" id="GO:0005634">
    <property type="term" value="C:nucleus"/>
    <property type="evidence" value="ECO:0007669"/>
    <property type="project" value="UniProtKB-SubCell"/>
</dbReference>
<dbReference type="VEuPathDB" id="VectorBase:SCAU001638"/>
<dbReference type="STRING" id="35570.A0A1I8NSJ5"/>
<feature type="domain" description="C2H2-type" evidence="10">
    <location>
        <begin position="352"/>
        <end position="380"/>
    </location>
</feature>
<protein>
    <recommendedName>
        <fullName evidence="10">C2H2-type domain-containing protein</fullName>
    </recommendedName>
</protein>
<dbReference type="GO" id="GO:0008270">
    <property type="term" value="F:zinc ion binding"/>
    <property type="evidence" value="ECO:0007669"/>
    <property type="project" value="UniProtKB-KW"/>
</dbReference>
<feature type="domain" description="C2H2-type" evidence="10">
    <location>
        <begin position="252"/>
        <end position="280"/>
    </location>
</feature>
<evidence type="ECO:0000259" key="10">
    <source>
        <dbReference type="PROSITE" id="PS50157"/>
    </source>
</evidence>
<keyword evidence="6" id="KW-0238">DNA-binding</keyword>
<dbReference type="Pfam" id="PF13912">
    <property type="entry name" value="zf-C2H2_6"/>
    <property type="match status" value="1"/>
</dbReference>
<dbReference type="OrthoDB" id="8002153at2759"/>
<evidence type="ECO:0000256" key="5">
    <source>
        <dbReference type="ARBA" id="ARBA00022833"/>
    </source>
</evidence>
<dbReference type="InterPro" id="IPR036236">
    <property type="entry name" value="Znf_C2H2_sf"/>
</dbReference>
<dbReference type="SUPFAM" id="SSF57667">
    <property type="entry name" value="beta-beta-alpha zinc fingers"/>
    <property type="match status" value="2"/>
</dbReference>
<comment type="subcellular location">
    <subcellularLocation>
        <location evidence="1">Nucleus</location>
    </subcellularLocation>
</comment>
<evidence type="ECO:0000313" key="12">
    <source>
        <dbReference type="Proteomes" id="UP000095300"/>
    </source>
</evidence>
<keyword evidence="5" id="KW-0862">Zinc</keyword>
<keyword evidence="7" id="KW-0539">Nucleus</keyword>
<organism evidence="11 12">
    <name type="scientific">Stomoxys calcitrans</name>
    <name type="common">Stable fly</name>
    <name type="synonym">Conops calcitrans</name>
    <dbReference type="NCBI Taxonomy" id="35570"/>
    <lineage>
        <taxon>Eukaryota</taxon>
        <taxon>Metazoa</taxon>
        <taxon>Ecdysozoa</taxon>
        <taxon>Arthropoda</taxon>
        <taxon>Hexapoda</taxon>
        <taxon>Insecta</taxon>
        <taxon>Pterygota</taxon>
        <taxon>Neoptera</taxon>
        <taxon>Endopterygota</taxon>
        <taxon>Diptera</taxon>
        <taxon>Brachycera</taxon>
        <taxon>Muscomorpha</taxon>
        <taxon>Muscoidea</taxon>
        <taxon>Muscidae</taxon>
        <taxon>Stomoxys</taxon>
    </lineage>
</organism>
<dbReference type="GO" id="GO:0000981">
    <property type="term" value="F:DNA-binding transcription factor activity, RNA polymerase II-specific"/>
    <property type="evidence" value="ECO:0007669"/>
    <property type="project" value="TreeGrafter"/>
</dbReference>
<evidence type="ECO:0000256" key="3">
    <source>
        <dbReference type="ARBA" id="ARBA00022737"/>
    </source>
</evidence>
<evidence type="ECO:0000256" key="1">
    <source>
        <dbReference type="ARBA" id="ARBA00004123"/>
    </source>
</evidence>
<dbReference type="PROSITE" id="PS00028">
    <property type="entry name" value="ZINC_FINGER_C2H2_1"/>
    <property type="match status" value="6"/>
</dbReference>
<feature type="region of interest" description="Disordered" evidence="9">
    <location>
        <begin position="371"/>
        <end position="401"/>
    </location>
</feature>
<proteinExistence type="predicted"/>
<sequence length="506" mass="58691">MQSTVLAFDIKTEEPLDLNSDNDEMSSHGSQLTDDEVSLMNTSLTNDIESYEDFSSNDDMPLSSLSHNNLCTSESKFATTKRSVEQFDELVALWRSSLECEICHQLVASYSQLEEHFGKNHASEICYLMCCQLKLESRYDIERHIHYHNAPQRLKCEACCKAYRLEKHLITHKRKVHTSKGGGKNTNYSKKLEGRYRCSKCLKNFATTTSLSAHNRNVHKPKIFECNMCEKSFRRPNALRQHLAVHEGERKHACSVCSKTFTCRAYFCRHMRIYHPQEWKKMQNVKFQTKTRKGYLLVTQGESMVYVCIYCSVEYSKQQSIYSHLKRCRRDGTPIQPKRMYRLVTRGENVVYVCIYCSKEYANRRSMNSHLYRRHKDDRSSAKRTSIISEPPEPSEQQQDSLCTTRIIDPKATDVTNITPDGDTFNMLGKVQEEDSLMAPVEGKELKDENATRIYVKTEQISADTNALGNEEIGDNEMPLEFEDTTWESEEFIKSEEEFIKLQAEI</sequence>
<evidence type="ECO:0000313" key="11">
    <source>
        <dbReference type="EnsemblMetazoa" id="SCAU001638-PA"/>
    </source>
</evidence>
<evidence type="ECO:0000256" key="7">
    <source>
        <dbReference type="ARBA" id="ARBA00023242"/>
    </source>
</evidence>
<keyword evidence="3" id="KW-0677">Repeat</keyword>
<accession>A0A1I8NSJ5</accession>
<dbReference type="FunFam" id="3.30.160.60:FF:000446">
    <property type="entry name" value="Zinc finger protein"/>
    <property type="match status" value="1"/>
</dbReference>
<dbReference type="Pfam" id="PF00096">
    <property type="entry name" value="zf-C2H2"/>
    <property type="match status" value="1"/>
</dbReference>
<evidence type="ECO:0000256" key="9">
    <source>
        <dbReference type="SAM" id="MobiDB-lite"/>
    </source>
</evidence>
<dbReference type="InterPro" id="IPR013087">
    <property type="entry name" value="Znf_C2H2_type"/>
</dbReference>
<dbReference type="GO" id="GO:0000977">
    <property type="term" value="F:RNA polymerase II transcription regulatory region sequence-specific DNA binding"/>
    <property type="evidence" value="ECO:0007669"/>
    <property type="project" value="TreeGrafter"/>
</dbReference>
<feature type="domain" description="C2H2-type" evidence="10">
    <location>
        <begin position="196"/>
        <end position="219"/>
    </location>
</feature>
<evidence type="ECO:0000256" key="4">
    <source>
        <dbReference type="ARBA" id="ARBA00022771"/>
    </source>
</evidence>
<keyword evidence="12" id="KW-1185">Reference proteome</keyword>
<keyword evidence="4 8" id="KW-0863">Zinc-finger</keyword>
<dbReference type="FunFam" id="3.30.160.60:FF:000045">
    <property type="entry name" value="ZFP69 zinc finger protein B"/>
    <property type="match status" value="1"/>
</dbReference>
<dbReference type="PANTHER" id="PTHR24379">
    <property type="entry name" value="KRAB AND ZINC FINGER DOMAIN-CONTAINING"/>
    <property type="match status" value="1"/>
</dbReference>
<dbReference type="AlphaFoldDB" id="A0A1I8NSJ5"/>
<dbReference type="Gene3D" id="3.30.160.60">
    <property type="entry name" value="Classic Zinc Finger"/>
    <property type="match status" value="4"/>
</dbReference>
<feature type="domain" description="C2H2-type" evidence="10">
    <location>
        <begin position="154"/>
        <end position="182"/>
    </location>
</feature>
<dbReference type="SMART" id="SM00355">
    <property type="entry name" value="ZnF_C2H2"/>
    <property type="match status" value="7"/>
</dbReference>
<dbReference type="PANTHER" id="PTHR24379:SF127">
    <property type="entry name" value="BLOODY FINGERS-RELATED"/>
    <property type="match status" value="1"/>
</dbReference>
<name>A0A1I8NSJ5_STOCA</name>
<evidence type="ECO:0000256" key="8">
    <source>
        <dbReference type="PROSITE-ProRule" id="PRU00042"/>
    </source>
</evidence>
<dbReference type="PROSITE" id="PS50157">
    <property type="entry name" value="ZINC_FINGER_C2H2_2"/>
    <property type="match status" value="5"/>
</dbReference>
<keyword evidence="2" id="KW-0479">Metal-binding</keyword>